<reference evidence="1" key="1">
    <citation type="submission" date="2018-01" db="EMBL/GenBank/DDBJ databases">
        <title>An insight into the sialome of Amazonian anophelines.</title>
        <authorList>
            <person name="Ribeiro J.M."/>
            <person name="Scarpassa V."/>
            <person name="Calvo E."/>
        </authorList>
    </citation>
    <scope>NUCLEOTIDE SEQUENCE</scope>
</reference>
<sequence length="71" mass="7785">MLAPVGGWRFVFAPVTFWRFFCFPCCLADAMIVGCVMRCACVGDMIVLVGIAEVTIWGDRGTCSSSRRTIS</sequence>
<protein>
    <submittedName>
        <fullName evidence="1">Uncharacterized protein</fullName>
    </submittedName>
</protein>
<organism evidence="1">
    <name type="scientific">Anopheles darlingi</name>
    <name type="common">Mosquito</name>
    <dbReference type="NCBI Taxonomy" id="43151"/>
    <lineage>
        <taxon>Eukaryota</taxon>
        <taxon>Metazoa</taxon>
        <taxon>Ecdysozoa</taxon>
        <taxon>Arthropoda</taxon>
        <taxon>Hexapoda</taxon>
        <taxon>Insecta</taxon>
        <taxon>Pterygota</taxon>
        <taxon>Neoptera</taxon>
        <taxon>Endopterygota</taxon>
        <taxon>Diptera</taxon>
        <taxon>Nematocera</taxon>
        <taxon>Culicoidea</taxon>
        <taxon>Culicidae</taxon>
        <taxon>Anophelinae</taxon>
        <taxon>Anopheles</taxon>
    </lineage>
</organism>
<dbReference type="AlphaFoldDB" id="A0A2M4D6A8"/>
<accession>A0A2M4D6A8</accession>
<name>A0A2M4D6A8_ANODA</name>
<proteinExistence type="predicted"/>
<evidence type="ECO:0000313" key="1">
    <source>
        <dbReference type="EMBL" id="MBW73093.1"/>
    </source>
</evidence>
<dbReference type="EMBL" id="GGFL01008915">
    <property type="protein sequence ID" value="MBW73093.1"/>
    <property type="molecule type" value="Transcribed_RNA"/>
</dbReference>